<feature type="non-terminal residue" evidence="1">
    <location>
        <position position="134"/>
    </location>
</feature>
<comment type="caution">
    <text evidence="1">The sequence shown here is derived from an EMBL/GenBank/DDBJ whole genome shotgun (WGS) entry which is preliminary data.</text>
</comment>
<protein>
    <submittedName>
        <fullName evidence="1">Uncharacterized protein</fullName>
    </submittedName>
</protein>
<dbReference type="EMBL" id="MU277213">
    <property type="protein sequence ID" value="KAI0061259.1"/>
    <property type="molecule type" value="Genomic_DNA"/>
</dbReference>
<sequence>MGPRTTPSFSSLYEKRPTGDLTVKPFESVPNPLPQTPKPTGSSSVPRDTSPSGNCGTRLSSTCNGVPSGPSVPSNAPNARTAYLLFQYSMNAVGGQSGAPPGHGGMTKNSFTPSMLLLAHWRNCATVHSLFHPL</sequence>
<dbReference type="Proteomes" id="UP000814140">
    <property type="component" value="Unassembled WGS sequence"/>
</dbReference>
<evidence type="ECO:0000313" key="1">
    <source>
        <dbReference type="EMBL" id="KAI0061259.1"/>
    </source>
</evidence>
<reference evidence="1" key="1">
    <citation type="submission" date="2021-03" db="EMBL/GenBank/DDBJ databases">
        <authorList>
            <consortium name="DOE Joint Genome Institute"/>
            <person name="Ahrendt S."/>
            <person name="Looney B.P."/>
            <person name="Miyauchi S."/>
            <person name="Morin E."/>
            <person name="Drula E."/>
            <person name="Courty P.E."/>
            <person name="Chicoki N."/>
            <person name="Fauchery L."/>
            <person name="Kohler A."/>
            <person name="Kuo A."/>
            <person name="Labutti K."/>
            <person name="Pangilinan J."/>
            <person name="Lipzen A."/>
            <person name="Riley R."/>
            <person name="Andreopoulos W."/>
            <person name="He G."/>
            <person name="Johnson J."/>
            <person name="Barry K.W."/>
            <person name="Grigoriev I.V."/>
            <person name="Nagy L."/>
            <person name="Hibbett D."/>
            <person name="Henrissat B."/>
            <person name="Matheny P.B."/>
            <person name="Labbe J."/>
            <person name="Martin F."/>
        </authorList>
    </citation>
    <scope>NUCLEOTIDE SEQUENCE</scope>
    <source>
        <strain evidence="1">HHB10654</strain>
    </source>
</reference>
<keyword evidence="2" id="KW-1185">Reference proteome</keyword>
<organism evidence="1 2">
    <name type="scientific">Artomyces pyxidatus</name>
    <dbReference type="NCBI Taxonomy" id="48021"/>
    <lineage>
        <taxon>Eukaryota</taxon>
        <taxon>Fungi</taxon>
        <taxon>Dikarya</taxon>
        <taxon>Basidiomycota</taxon>
        <taxon>Agaricomycotina</taxon>
        <taxon>Agaricomycetes</taxon>
        <taxon>Russulales</taxon>
        <taxon>Auriscalpiaceae</taxon>
        <taxon>Artomyces</taxon>
    </lineage>
</organism>
<accession>A0ACB8SXY4</accession>
<evidence type="ECO:0000313" key="2">
    <source>
        <dbReference type="Proteomes" id="UP000814140"/>
    </source>
</evidence>
<reference evidence="1" key="2">
    <citation type="journal article" date="2022" name="New Phytol.">
        <title>Evolutionary transition to the ectomycorrhizal habit in the genomes of a hyperdiverse lineage of mushroom-forming fungi.</title>
        <authorList>
            <person name="Looney B."/>
            <person name="Miyauchi S."/>
            <person name="Morin E."/>
            <person name="Drula E."/>
            <person name="Courty P.E."/>
            <person name="Kohler A."/>
            <person name="Kuo A."/>
            <person name="LaButti K."/>
            <person name="Pangilinan J."/>
            <person name="Lipzen A."/>
            <person name="Riley R."/>
            <person name="Andreopoulos W."/>
            <person name="He G."/>
            <person name="Johnson J."/>
            <person name="Nolan M."/>
            <person name="Tritt A."/>
            <person name="Barry K.W."/>
            <person name="Grigoriev I.V."/>
            <person name="Nagy L.G."/>
            <person name="Hibbett D."/>
            <person name="Henrissat B."/>
            <person name="Matheny P.B."/>
            <person name="Labbe J."/>
            <person name="Martin F.M."/>
        </authorList>
    </citation>
    <scope>NUCLEOTIDE SEQUENCE</scope>
    <source>
        <strain evidence="1">HHB10654</strain>
    </source>
</reference>
<gene>
    <name evidence="1" type="ORF">BV25DRAFT_1826733</name>
</gene>
<proteinExistence type="predicted"/>
<name>A0ACB8SXY4_9AGAM</name>